<comment type="caution">
    <text evidence="1">The sequence shown here is derived from an EMBL/GenBank/DDBJ whole genome shotgun (WGS) entry which is preliminary data.</text>
</comment>
<dbReference type="STRING" id="33036.HMPREF3200_00488"/>
<keyword evidence="2" id="KW-1185">Reference proteome</keyword>
<dbReference type="Proteomes" id="UP000070383">
    <property type="component" value="Unassembled WGS sequence"/>
</dbReference>
<dbReference type="EMBL" id="LRPM01000011">
    <property type="protein sequence ID" value="KWZ78903.1"/>
    <property type="molecule type" value="Genomic_DNA"/>
</dbReference>
<evidence type="ECO:0000313" key="1">
    <source>
        <dbReference type="EMBL" id="KWZ78903.1"/>
    </source>
</evidence>
<sequence length="57" mass="6873">MTSQVYIHLVFVLNFSNGKICKIYRNLDIKLNRKNFKTLTRLAITLWNKYIEVQQKL</sequence>
<protein>
    <submittedName>
        <fullName evidence="1">Uncharacterized protein</fullName>
    </submittedName>
</protein>
<name>A0A133KH12_9FIRM</name>
<evidence type="ECO:0000313" key="2">
    <source>
        <dbReference type="Proteomes" id="UP000070383"/>
    </source>
</evidence>
<proteinExistence type="predicted"/>
<dbReference type="PATRIC" id="fig|33036.3.peg.486"/>
<accession>A0A133KH12</accession>
<gene>
    <name evidence="1" type="ORF">HMPREF3200_00488</name>
</gene>
<reference evidence="2" key="1">
    <citation type="submission" date="2016-01" db="EMBL/GenBank/DDBJ databases">
        <authorList>
            <person name="Mitreva M."/>
            <person name="Pepin K.H."/>
            <person name="Mihindukulasuriya K.A."/>
            <person name="Fulton R."/>
            <person name="Fronick C."/>
            <person name="O'Laughlin M."/>
            <person name="Miner T."/>
            <person name="Herter B."/>
            <person name="Rosa B.A."/>
            <person name="Cordes M."/>
            <person name="Tomlinson C."/>
            <person name="Wollam A."/>
            <person name="Palsikar V.B."/>
            <person name="Mardis E.R."/>
            <person name="Wilson R.K."/>
        </authorList>
    </citation>
    <scope>NUCLEOTIDE SEQUENCE [LARGE SCALE GENOMIC DNA]</scope>
    <source>
        <strain evidence="2">MJR8151</strain>
    </source>
</reference>
<dbReference type="AlphaFoldDB" id="A0A133KH12"/>
<organism evidence="1 2">
    <name type="scientific">Anaerococcus tetradius</name>
    <dbReference type="NCBI Taxonomy" id="33036"/>
    <lineage>
        <taxon>Bacteria</taxon>
        <taxon>Bacillati</taxon>
        <taxon>Bacillota</taxon>
        <taxon>Tissierellia</taxon>
        <taxon>Tissierellales</taxon>
        <taxon>Peptoniphilaceae</taxon>
        <taxon>Anaerococcus</taxon>
    </lineage>
</organism>